<organism evidence="1 2">
    <name type="scientific">Rhodovulum bhavnagarense</name>
    <dbReference type="NCBI Taxonomy" id="992286"/>
    <lineage>
        <taxon>Bacteria</taxon>
        <taxon>Pseudomonadati</taxon>
        <taxon>Pseudomonadota</taxon>
        <taxon>Alphaproteobacteria</taxon>
        <taxon>Rhodobacterales</taxon>
        <taxon>Paracoccaceae</taxon>
        <taxon>Rhodovulum</taxon>
    </lineage>
</organism>
<reference evidence="1 2" key="1">
    <citation type="submission" date="2019-03" db="EMBL/GenBank/DDBJ databases">
        <title>Genomic Encyclopedia of Type Strains, Phase IV (KMG-IV): sequencing the most valuable type-strain genomes for metagenomic binning, comparative biology and taxonomic classification.</title>
        <authorList>
            <person name="Goeker M."/>
        </authorList>
    </citation>
    <scope>NUCLEOTIDE SEQUENCE [LARGE SCALE GENOMIC DNA]</scope>
    <source>
        <strain evidence="1 2">DSM 24766</strain>
    </source>
</reference>
<gene>
    <name evidence="1" type="ORF">EV663_10812</name>
</gene>
<evidence type="ECO:0000313" key="2">
    <source>
        <dbReference type="Proteomes" id="UP000295050"/>
    </source>
</evidence>
<keyword evidence="2" id="KW-1185">Reference proteome</keyword>
<dbReference type="Proteomes" id="UP000295050">
    <property type="component" value="Unassembled WGS sequence"/>
</dbReference>
<name>A0A4V2SW26_9RHOB</name>
<dbReference type="EMBL" id="SLXU01000008">
    <property type="protein sequence ID" value="TCP60656.1"/>
    <property type="molecule type" value="Genomic_DNA"/>
</dbReference>
<evidence type="ECO:0000313" key="1">
    <source>
        <dbReference type="EMBL" id="TCP60656.1"/>
    </source>
</evidence>
<dbReference type="AlphaFoldDB" id="A0A4V2SW26"/>
<protein>
    <submittedName>
        <fullName evidence="1">Uncharacterized protein</fullName>
    </submittedName>
</protein>
<accession>A0A4V2SW26</accession>
<comment type="caution">
    <text evidence="1">The sequence shown here is derived from an EMBL/GenBank/DDBJ whole genome shotgun (WGS) entry which is preliminary data.</text>
</comment>
<proteinExistence type="predicted"/>
<dbReference type="RefSeq" id="WP_165910170.1">
    <property type="nucleotide sequence ID" value="NZ_SLXU01000008.1"/>
</dbReference>
<sequence length="54" mass="6013">MSEDEIEITITISRKAFEKATRLAADKEGPADELAGLMSAEEYIERLVEIALED</sequence>